<comment type="caution">
    <text evidence="3">The sequence shown here is derived from an EMBL/GenBank/DDBJ whole genome shotgun (WGS) entry which is preliminary data.</text>
</comment>
<dbReference type="EMBL" id="SRMQ01000018">
    <property type="protein sequence ID" value="TGJ75410.1"/>
    <property type="molecule type" value="Genomic_DNA"/>
</dbReference>
<evidence type="ECO:0000259" key="2">
    <source>
        <dbReference type="Pfam" id="PF20441"/>
    </source>
</evidence>
<protein>
    <submittedName>
        <fullName evidence="3">Phage terminase</fullName>
    </submittedName>
</protein>
<evidence type="ECO:0000313" key="3">
    <source>
        <dbReference type="EMBL" id="TGJ75410.1"/>
    </source>
</evidence>
<proteinExistence type="predicted"/>
<dbReference type="InterPro" id="IPR027417">
    <property type="entry name" value="P-loop_NTPase"/>
</dbReference>
<dbReference type="InterPro" id="IPR046461">
    <property type="entry name" value="TerL_ATPase"/>
</dbReference>
<feature type="domain" description="Terminase large subunit-like ATPase" evidence="1">
    <location>
        <begin position="77"/>
        <end position="257"/>
    </location>
</feature>
<dbReference type="Gene3D" id="3.40.50.300">
    <property type="entry name" value="P-loop containing nucleotide triphosphate hydrolases"/>
    <property type="match status" value="1"/>
</dbReference>
<dbReference type="Pfam" id="PF03354">
    <property type="entry name" value="TerL_ATPase"/>
    <property type="match status" value="1"/>
</dbReference>
<dbReference type="InterPro" id="IPR046462">
    <property type="entry name" value="TerL_nuclease"/>
</dbReference>
<dbReference type="RefSeq" id="WP_135661135.1">
    <property type="nucleotide sequence ID" value="NZ_JAJUFJ010000021.1"/>
</dbReference>
<dbReference type="Pfam" id="PF20441">
    <property type="entry name" value="TerL_nuclease"/>
    <property type="match status" value="1"/>
</dbReference>
<dbReference type="InterPro" id="IPR005021">
    <property type="entry name" value="Terminase_largesu-like"/>
</dbReference>
<name>A0A4Z0Y8Y3_9FIRM</name>
<dbReference type="AlphaFoldDB" id="A0A4Z0Y8Y3"/>
<dbReference type="PANTHER" id="PTHR41287:SF1">
    <property type="entry name" value="PROTEIN YMFN"/>
    <property type="match status" value="1"/>
</dbReference>
<accession>A0A4Z0Y8Y3</accession>
<keyword evidence="4" id="KW-1185">Reference proteome</keyword>
<dbReference type="Proteomes" id="UP000297714">
    <property type="component" value="Unassembled WGS sequence"/>
</dbReference>
<gene>
    <name evidence="3" type="ORF">CAGA_24340</name>
</gene>
<reference evidence="3 4" key="1">
    <citation type="submission" date="2019-04" db="EMBL/GenBank/DDBJ databases">
        <authorList>
            <person name="Poehlein A."/>
            <person name="Bengelsdorf F.R."/>
            <person name="Duerre P."/>
            <person name="Daniel R."/>
        </authorList>
    </citation>
    <scope>NUCLEOTIDE SEQUENCE [LARGE SCALE GENOMIC DNA]</scope>
    <source>
        <strain evidence="3 4">BS-1</strain>
    </source>
</reference>
<dbReference type="GO" id="GO:0004519">
    <property type="term" value="F:endonuclease activity"/>
    <property type="evidence" value="ECO:0007669"/>
    <property type="project" value="InterPro"/>
</dbReference>
<organism evidence="3 4">
    <name type="scientific">Caproiciproducens galactitolivorans</name>
    <dbReference type="NCBI Taxonomy" id="642589"/>
    <lineage>
        <taxon>Bacteria</taxon>
        <taxon>Bacillati</taxon>
        <taxon>Bacillota</taxon>
        <taxon>Clostridia</taxon>
        <taxon>Eubacteriales</taxon>
        <taxon>Acutalibacteraceae</taxon>
        <taxon>Caproiciproducens</taxon>
    </lineage>
</organism>
<dbReference type="PANTHER" id="PTHR41287">
    <property type="match status" value="1"/>
</dbReference>
<dbReference type="OrthoDB" id="9760250at2"/>
<evidence type="ECO:0000259" key="1">
    <source>
        <dbReference type="Pfam" id="PF03354"/>
    </source>
</evidence>
<evidence type="ECO:0000313" key="4">
    <source>
        <dbReference type="Proteomes" id="UP000297714"/>
    </source>
</evidence>
<sequence>MDRATKYAESVVNKTIDRPVGRSEILACQRHLRDLKRQGTPEFPYVYDEKKAKHMIDFSENLILAEGDEKQPFRAYPFQAFIMANWNGWVLKDTGYRKYRTSYIQIARQNGKSVMNAIPALYYGNFTGYQYPQIYCVATKERQAKIVLKECYKFIEADSELSGSKYEKGLFTIQDYKSEIRCNLTHGTIAALGRDTDTIDGFRPYFASVDEYHKHKTNQMYKLLTDGTKKLRSCLVSIITTAGFDLNSPCKKEYDYAIGILNGFPDENHFVFICEPDKDDIVGDKIYDESVWPKAHPLWTPETLTSLRAAALQAREKGGEDLLDFMTKDLNLWVAASENRYLDDEKWNQAASNTTLEDMRGRSCWLGLDLSSGGDLTSGALEFPLEDDCYFIDSHSFMPAARLLEHEKKDKAPYRMWVKNELLTLTETLGGYKTDYKYILSYYKDIIKKYDLHLKGIAYDPHGADAFLSDLEEFNCDLVMIPQSARNLHDATDDFRNSVDAGKIIRDKRNTLLEWSFRNAVVVHNSFGEMKIDKNLEEKRIDPCDAVIDAHKLAMADRREKINVAKYDDEFYEKWWGV</sequence>
<feature type="domain" description="Terminase large subunit-like endonuclease" evidence="2">
    <location>
        <begin position="266"/>
        <end position="554"/>
    </location>
</feature>